<dbReference type="SUPFAM" id="SSF55781">
    <property type="entry name" value="GAF domain-like"/>
    <property type="match status" value="1"/>
</dbReference>
<dbReference type="InterPro" id="IPR000700">
    <property type="entry name" value="PAS-assoc_C"/>
</dbReference>
<evidence type="ECO:0000313" key="8">
    <source>
        <dbReference type="Proteomes" id="UP000318405"/>
    </source>
</evidence>
<dbReference type="InterPro" id="IPR029787">
    <property type="entry name" value="Nucleotide_cyclase"/>
</dbReference>
<feature type="transmembrane region" description="Helical" evidence="2">
    <location>
        <begin position="105"/>
        <end position="122"/>
    </location>
</feature>
<keyword evidence="8" id="KW-1185">Reference proteome</keyword>
<dbReference type="InterPro" id="IPR043128">
    <property type="entry name" value="Rev_trsase/Diguanyl_cyclase"/>
</dbReference>
<dbReference type="InterPro" id="IPR000014">
    <property type="entry name" value="PAS"/>
</dbReference>
<dbReference type="Pfam" id="PF08447">
    <property type="entry name" value="PAS_3"/>
    <property type="match status" value="1"/>
</dbReference>
<dbReference type="Pfam" id="PF13188">
    <property type="entry name" value="PAS_8"/>
    <property type="match status" value="1"/>
</dbReference>
<dbReference type="RefSeq" id="WP_143946554.1">
    <property type="nucleotide sequence ID" value="NZ_BAABMB010000001.1"/>
</dbReference>
<dbReference type="CDD" id="cd01948">
    <property type="entry name" value="EAL"/>
    <property type="match status" value="1"/>
</dbReference>
<name>A0A556B0D4_9BURK</name>
<protein>
    <submittedName>
        <fullName evidence="7">EAL domain-containing protein</fullName>
    </submittedName>
</protein>
<feature type="transmembrane region" description="Helical" evidence="2">
    <location>
        <begin position="44"/>
        <end position="60"/>
    </location>
</feature>
<feature type="domain" description="PAC" evidence="4">
    <location>
        <begin position="701"/>
        <end position="752"/>
    </location>
</feature>
<dbReference type="InterPro" id="IPR013655">
    <property type="entry name" value="PAS_fold_3"/>
</dbReference>
<dbReference type="EMBL" id="VLTJ01000004">
    <property type="protein sequence ID" value="TSH98647.1"/>
    <property type="molecule type" value="Genomic_DNA"/>
</dbReference>
<dbReference type="SMART" id="SM00086">
    <property type="entry name" value="PAC"/>
    <property type="match status" value="4"/>
</dbReference>
<dbReference type="SUPFAM" id="SSF55785">
    <property type="entry name" value="PYP-like sensor domain (PAS domain)"/>
    <property type="match status" value="4"/>
</dbReference>
<dbReference type="OrthoDB" id="9813903at2"/>
<dbReference type="Gene3D" id="3.20.20.450">
    <property type="entry name" value="EAL domain"/>
    <property type="match status" value="1"/>
</dbReference>
<dbReference type="Pfam" id="PF00563">
    <property type="entry name" value="EAL"/>
    <property type="match status" value="1"/>
</dbReference>
<feature type="domain" description="GGDEF" evidence="6">
    <location>
        <begin position="1135"/>
        <end position="1267"/>
    </location>
</feature>
<dbReference type="FunFam" id="3.30.70.270:FF:000001">
    <property type="entry name" value="Diguanylate cyclase domain protein"/>
    <property type="match status" value="1"/>
</dbReference>
<dbReference type="Gene3D" id="3.30.450.40">
    <property type="match status" value="1"/>
</dbReference>
<dbReference type="InterPro" id="IPR035919">
    <property type="entry name" value="EAL_sf"/>
</dbReference>
<dbReference type="PROSITE" id="PS50887">
    <property type="entry name" value="GGDEF"/>
    <property type="match status" value="1"/>
</dbReference>
<dbReference type="Pfam" id="PF08448">
    <property type="entry name" value="PAS_4"/>
    <property type="match status" value="1"/>
</dbReference>
<feature type="transmembrane region" description="Helical" evidence="2">
    <location>
        <begin position="168"/>
        <end position="189"/>
    </location>
</feature>
<dbReference type="CDD" id="cd01949">
    <property type="entry name" value="GGDEF"/>
    <property type="match status" value="1"/>
</dbReference>
<accession>A0A556B0D4</accession>
<dbReference type="SUPFAM" id="SSF55073">
    <property type="entry name" value="Nucleotide cyclase"/>
    <property type="match status" value="1"/>
</dbReference>
<feature type="domain" description="PAS" evidence="3">
    <location>
        <begin position="870"/>
        <end position="906"/>
    </location>
</feature>
<dbReference type="SMART" id="SM00091">
    <property type="entry name" value="PAS"/>
    <property type="match status" value="4"/>
</dbReference>
<dbReference type="SMART" id="SM00267">
    <property type="entry name" value="GGDEF"/>
    <property type="match status" value="1"/>
</dbReference>
<proteinExistence type="predicted"/>
<dbReference type="Gene3D" id="3.30.450.20">
    <property type="entry name" value="PAS domain"/>
    <property type="match status" value="4"/>
</dbReference>
<evidence type="ECO:0000259" key="5">
    <source>
        <dbReference type="PROSITE" id="PS50883"/>
    </source>
</evidence>
<dbReference type="InterPro" id="IPR035965">
    <property type="entry name" value="PAS-like_dom_sf"/>
</dbReference>
<dbReference type="PANTHER" id="PTHR44757:SF2">
    <property type="entry name" value="BIOFILM ARCHITECTURE MAINTENANCE PROTEIN MBAA"/>
    <property type="match status" value="1"/>
</dbReference>
<feature type="domain" description="PAS" evidence="3">
    <location>
        <begin position="766"/>
        <end position="819"/>
    </location>
</feature>
<feature type="domain" description="PAS" evidence="3">
    <location>
        <begin position="629"/>
        <end position="699"/>
    </location>
</feature>
<dbReference type="PANTHER" id="PTHR44757">
    <property type="entry name" value="DIGUANYLATE CYCLASE DGCP"/>
    <property type="match status" value="1"/>
</dbReference>
<feature type="transmembrane region" description="Helical" evidence="2">
    <location>
        <begin position="201"/>
        <end position="221"/>
    </location>
</feature>
<dbReference type="Proteomes" id="UP000318405">
    <property type="component" value="Unassembled WGS sequence"/>
</dbReference>
<dbReference type="InterPro" id="IPR013656">
    <property type="entry name" value="PAS_4"/>
</dbReference>
<keyword evidence="2" id="KW-0472">Membrane</keyword>
<dbReference type="CDD" id="cd00130">
    <property type="entry name" value="PAS"/>
    <property type="match status" value="3"/>
</dbReference>
<dbReference type="GO" id="GO:0071732">
    <property type="term" value="P:cellular response to nitric oxide"/>
    <property type="evidence" value="ECO:0007669"/>
    <property type="project" value="UniProtKB-ARBA"/>
</dbReference>
<reference evidence="7 8" key="1">
    <citation type="submission" date="2019-07" db="EMBL/GenBank/DDBJ databases">
        <title>Qingshengfaniella alkalisoli gen. nov., sp. nov., isolated from saline soil.</title>
        <authorList>
            <person name="Xu L."/>
            <person name="Huang X.-X."/>
            <person name="Sun J.-Q."/>
        </authorList>
    </citation>
    <scope>NUCLEOTIDE SEQUENCE [LARGE SCALE GENOMIC DNA]</scope>
    <source>
        <strain evidence="7 8">DSM 27279</strain>
    </source>
</reference>
<keyword evidence="2" id="KW-0812">Transmembrane</keyword>
<comment type="caution">
    <text evidence="7">The sequence shown here is derived from an EMBL/GenBank/DDBJ whole genome shotgun (WGS) entry which is preliminary data.</text>
</comment>
<dbReference type="NCBIfam" id="TIGR00229">
    <property type="entry name" value="sensory_box"/>
    <property type="match status" value="3"/>
</dbReference>
<dbReference type="SMART" id="SM00052">
    <property type="entry name" value="EAL"/>
    <property type="match status" value="1"/>
</dbReference>
<dbReference type="Pfam" id="PF00990">
    <property type="entry name" value="GGDEF"/>
    <property type="match status" value="1"/>
</dbReference>
<evidence type="ECO:0000259" key="4">
    <source>
        <dbReference type="PROSITE" id="PS50113"/>
    </source>
</evidence>
<dbReference type="Gene3D" id="3.30.70.270">
    <property type="match status" value="1"/>
</dbReference>
<feature type="domain" description="PAC" evidence="4">
    <location>
        <begin position="1049"/>
        <end position="1103"/>
    </location>
</feature>
<evidence type="ECO:0000256" key="2">
    <source>
        <dbReference type="SAM" id="Phobius"/>
    </source>
</evidence>
<feature type="domain" description="PAS" evidence="3">
    <location>
        <begin position="975"/>
        <end position="1049"/>
    </location>
</feature>
<feature type="domain" description="EAL" evidence="5">
    <location>
        <begin position="1276"/>
        <end position="1530"/>
    </location>
</feature>
<evidence type="ECO:0000259" key="6">
    <source>
        <dbReference type="PROSITE" id="PS50887"/>
    </source>
</evidence>
<dbReference type="InterPro" id="IPR000160">
    <property type="entry name" value="GGDEF_dom"/>
</dbReference>
<evidence type="ECO:0000259" key="3">
    <source>
        <dbReference type="PROSITE" id="PS50112"/>
    </source>
</evidence>
<dbReference type="PROSITE" id="PS50112">
    <property type="entry name" value="PAS"/>
    <property type="match status" value="4"/>
</dbReference>
<dbReference type="FunFam" id="3.20.20.450:FF:000001">
    <property type="entry name" value="Cyclic di-GMP phosphodiesterase yahA"/>
    <property type="match status" value="1"/>
</dbReference>
<dbReference type="NCBIfam" id="TIGR00254">
    <property type="entry name" value="GGDEF"/>
    <property type="match status" value="1"/>
</dbReference>
<gene>
    <name evidence="7" type="ORF">FOZ76_02540</name>
</gene>
<organism evidence="7 8">
    <name type="scientific">Verticiella sediminum</name>
    <dbReference type="NCBI Taxonomy" id="1247510"/>
    <lineage>
        <taxon>Bacteria</taxon>
        <taxon>Pseudomonadati</taxon>
        <taxon>Pseudomonadota</taxon>
        <taxon>Betaproteobacteria</taxon>
        <taxon>Burkholderiales</taxon>
        <taxon>Alcaligenaceae</taxon>
        <taxon>Verticiella</taxon>
    </lineage>
</organism>
<dbReference type="PROSITE" id="PS50883">
    <property type="entry name" value="EAL"/>
    <property type="match status" value="1"/>
</dbReference>
<dbReference type="SUPFAM" id="SSF141868">
    <property type="entry name" value="EAL domain-like"/>
    <property type="match status" value="1"/>
</dbReference>
<dbReference type="PROSITE" id="PS50113">
    <property type="entry name" value="PAC"/>
    <property type="match status" value="2"/>
</dbReference>
<dbReference type="InterPro" id="IPR052155">
    <property type="entry name" value="Biofilm_reg_signaling"/>
</dbReference>
<keyword evidence="2" id="KW-1133">Transmembrane helix</keyword>
<dbReference type="InterPro" id="IPR001610">
    <property type="entry name" value="PAC"/>
</dbReference>
<feature type="transmembrane region" description="Helical" evidence="2">
    <location>
        <begin position="134"/>
        <end position="156"/>
    </location>
</feature>
<dbReference type="InterPro" id="IPR001633">
    <property type="entry name" value="EAL_dom"/>
</dbReference>
<evidence type="ECO:0000313" key="7">
    <source>
        <dbReference type="EMBL" id="TSH98647.1"/>
    </source>
</evidence>
<feature type="transmembrane region" description="Helical" evidence="2">
    <location>
        <begin position="12"/>
        <end position="32"/>
    </location>
</feature>
<evidence type="ECO:0000256" key="1">
    <source>
        <dbReference type="ARBA" id="ARBA00051114"/>
    </source>
</evidence>
<sequence length="1533" mass="167899">MSTHRVVLTSFVYVTGLVLTMLGALCLIGMGTRTPSAYLPLRETLFAAVAFVTLGAGLLCDLHRLPLLRAGAGVILVGISLALAYERLQGHAPATPALATPFDEPGCAVVLAWLLLGVEAIIGRRNRRWLRQTAALLPLVALAVVGVALIGQMFPAAPLPRLHAHEPLSLTVDLFTLLAAGAWVTLSRLPARAHVELSGRLLAVGILGAATCSAAWAALWLQEYQSTRLRGALLLDQTAERVQTSIAEQVSMLRRMAERWSAADAVPTAGRWEVEATGHLRDFPSVDVVAVISPGLETASMRHRTPAPPHWLGAFLAQNDTREWLRAVMADDATVLSHVIGLSGQTRHAVVAGLNSPSLHGWAVLAVANPGTLLGQHLDKWSRGLAVRVRQDEQVLYEDPRLSTGAVAVGTRTLHLAGGGEWQVDALHVPLLHPQRGLLANSALLAGIAFLVTLLVSLRQAQLTRRDAALVANQRDTLAAIAHSDDLATQLVAICTMTEALNAQASCAIHETEPGGIGLRLAAAPSLSPTLRSALAELPAPGLSGSAASHTTLENPPWPRGARDALAAAGYTTVLAQPLISPDGKLLGQASLLLSAASQDFDLRLLNDAAQYAAIALERVRARAELQQGEQRYRSLVAFNPDAVFSVDLKARISSCNPATQRLFGLSEGELLGRAVREFVVPADQPEVSAMFRRTLAGNAQHLQVTGVNHHGVTFETEATTVPISVDSAFVGIFVIAKDITERRRIERALQERTQFFLLSPEMLGMVNHAGVLLQVNPAFARVTGYRAESVVGRQLTDLIHEDDRTLLDNALRRLGRGESIYDLDLRGNHRDGHVIWMRIRAALGSDDAIYLAAREITEEIRVTRDLARKERSFRQLLDDNRDALLVVSPQGRVQYANPAARTLLGAALGRRGAELAELASRRGADTTLFEWPLEGPHGETIDVEVLGSETDWDGTQMRLLSLRDVRLRKASEEELRVLKRALQASHNAVMIIDARTPGSPLIYANPAFGRITGYPPSETVGRNLSFLYGSATDRTQIEGIEHRLRQEQDVHAVMLNYRKDGSTFWCDLYIAPVRDGQGAVTHYICILRDVTDEKEAEAQLSHIANHDLLTDLPNRRMLEQRLNELGRVPQAVGQGMAVVFVDLDGFKPINDSMGHVVGDAILVEVARRMRENVRPRDLVARLSGDEFIVVLFDVQREQAERMTQRLIGAIAQPYEIMGGNQHITASAGITYVGHALDDPMSLVQEADLAMYKAKHEGRNNFQWHSRDMSERVHERVRLRNELRAALATSQLQLHYQPKFERVTGKVAGIEALARWNHPERGAVPPSEFIKVAEETGQIVALGAWALETACSHNQWLYSQGLSNFCVAVNISPMQFQRRDFTSGLKDTLRRTGLPAYALELEITESVLLEDTESVIATLHELKELGVRVSIDDFGTGFSSLSYLKNLPIDYVKIDRSFVRDINIDGNDAAISKAIISMAHNLGLRVVAEGVETEAQLEFLKRNRCDEFQGYFLARPMPLDDLVRFLERMGNLN</sequence>
<feature type="transmembrane region" description="Helical" evidence="2">
    <location>
        <begin position="67"/>
        <end position="85"/>
    </location>
</feature>
<dbReference type="Pfam" id="PF13426">
    <property type="entry name" value="PAS_9"/>
    <property type="match status" value="1"/>
</dbReference>
<comment type="catalytic activity">
    <reaction evidence="1">
        <text>3',3'-c-di-GMP + H2O = 5'-phosphoguanylyl(3'-&gt;5')guanosine + H(+)</text>
        <dbReference type="Rhea" id="RHEA:24902"/>
        <dbReference type="ChEBI" id="CHEBI:15377"/>
        <dbReference type="ChEBI" id="CHEBI:15378"/>
        <dbReference type="ChEBI" id="CHEBI:58754"/>
        <dbReference type="ChEBI" id="CHEBI:58805"/>
        <dbReference type="EC" id="3.1.4.52"/>
    </reaction>
    <physiologicalReaction direction="left-to-right" evidence="1">
        <dbReference type="Rhea" id="RHEA:24903"/>
    </physiologicalReaction>
</comment>
<dbReference type="GO" id="GO:0071111">
    <property type="term" value="F:cyclic-guanylate-specific phosphodiesterase activity"/>
    <property type="evidence" value="ECO:0007669"/>
    <property type="project" value="UniProtKB-EC"/>
</dbReference>
<dbReference type="InterPro" id="IPR029016">
    <property type="entry name" value="GAF-like_dom_sf"/>
</dbReference>